<reference evidence="3 4" key="1">
    <citation type="submission" date="2022-10" db="EMBL/GenBank/DDBJ databases">
        <title>Defluviimonas sp. nov., isolated from ocean surface water.</title>
        <authorList>
            <person name="He W."/>
            <person name="Wang L."/>
            <person name="Zhang D.-F."/>
        </authorList>
    </citation>
    <scope>NUCLEOTIDE SEQUENCE [LARGE SCALE GENOMIC DNA]</scope>
    <source>
        <strain evidence="3 4">WL0002</strain>
    </source>
</reference>
<keyword evidence="4" id="KW-1185">Reference proteome</keyword>
<evidence type="ECO:0000256" key="1">
    <source>
        <dbReference type="ARBA" id="ARBA00008791"/>
    </source>
</evidence>
<evidence type="ECO:0000259" key="2">
    <source>
        <dbReference type="Pfam" id="PF00582"/>
    </source>
</evidence>
<proteinExistence type="inferred from homology"/>
<accession>A0ABT2ZC05</accession>
<dbReference type="CDD" id="cd00293">
    <property type="entry name" value="USP-like"/>
    <property type="match status" value="1"/>
</dbReference>
<sequence>MIEKLLVAVDGSGHSLKAVEYAAEIAAACDATLLILTVMRPRQAPKVSEELRKYAQLEQIAGAEYEAVKLLSRELLSEAEDIARKNGARNITKSVETGPVARTIVEVAKKSEASIIVIGSRGLGNIEATLRGGVSHRVELLAKCPVLTVK</sequence>
<evidence type="ECO:0000313" key="3">
    <source>
        <dbReference type="EMBL" id="MCV2868670.1"/>
    </source>
</evidence>
<comment type="similarity">
    <text evidence="1">Belongs to the universal stress protein A family.</text>
</comment>
<comment type="caution">
    <text evidence="3">The sequence shown here is derived from an EMBL/GenBank/DDBJ whole genome shotgun (WGS) entry which is preliminary data.</text>
</comment>
<dbReference type="SUPFAM" id="SSF52402">
    <property type="entry name" value="Adenine nucleotide alpha hydrolases-like"/>
    <property type="match status" value="1"/>
</dbReference>
<evidence type="ECO:0000313" key="4">
    <source>
        <dbReference type="Proteomes" id="UP001652542"/>
    </source>
</evidence>
<gene>
    <name evidence="3" type="ORF">OEW28_08520</name>
</gene>
<protein>
    <submittedName>
        <fullName evidence="3">Universal stress protein</fullName>
    </submittedName>
</protein>
<dbReference type="EMBL" id="JAOWKY010000001">
    <property type="protein sequence ID" value="MCV2868670.1"/>
    <property type="molecule type" value="Genomic_DNA"/>
</dbReference>
<dbReference type="InterPro" id="IPR006015">
    <property type="entry name" value="Universal_stress_UspA"/>
</dbReference>
<feature type="domain" description="UspA" evidence="2">
    <location>
        <begin position="1"/>
        <end position="150"/>
    </location>
</feature>
<dbReference type="PANTHER" id="PTHR46268">
    <property type="entry name" value="STRESS RESPONSE PROTEIN NHAX"/>
    <property type="match status" value="1"/>
</dbReference>
<dbReference type="PANTHER" id="PTHR46268:SF6">
    <property type="entry name" value="UNIVERSAL STRESS PROTEIN UP12"/>
    <property type="match status" value="1"/>
</dbReference>
<dbReference type="Proteomes" id="UP001652542">
    <property type="component" value="Unassembled WGS sequence"/>
</dbReference>
<dbReference type="Pfam" id="PF00582">
    <property type="entry name" value="Usp"/>
    <property type="match status" value="1"/>
</dbReference>
<dbReference type="Gene3D" id="3.40.50.620">
    <property type="entry name" value="HUPs"/>
    <property type="match status" value="1"/>
</dbReference>
<dbReference type="InterPro" id="IPR014729">
    <property type="entry name" value="Rossmann-like_a/b/a_fold"/>
</dbReference>
<dbReference type="InterPro" id="IPR006016">
    <property type="entry name" value="UspA"/>
</dbReference>
<dbReference type="RefSeq" id="WP_263734266.1">
    <property type="nucleotide sequence ID" value="NZ_JAOWKY010000001.1"/>
</dbReference>
<name>A0ABT2ZC05_9RHOB</name>
<organism evidence="3 4">
    <name type="scientific">Albidovulum marisflavi</name>
    <dbReference type="NCBI Taxonomy" id="2984159"/>
    <lineage>
        <taxon>Bacteria</taxon>
        <taxon>Pseudomonadati</taxon>
        <taxon>Pseudomonadota</taxon>
        <taxon>Alphaproteobacteria</taxon>
        <taxon>Rhodobacterales</taxon>
        <taxon>Paracoccaceae</taxon>
        <taxon>Albidovulum</taxon>
    </lineage>
</organism>
<dbReference type="PRINTS" id="PR01438">
    <property type="entry name" value="UNVRSLSTRESS"/>
</dbReference>